<evidence type="ECO:0000256" key="4">
    <source>
        <dbReference type="SAM" id="MobiDB-lite"/>
    </source>
</evidence>
<name>A0ABD3V6S7_SINWO</name>
<dbReference type="PANTHER" id="PTHR27001:SF931">
    <property type="entry name" value="OS11G0664100 PROTEIN"/>
    <property type="match status" value="1"/>
</dbReference>
<dbReference type="Gene3D" id="1.10.510.10">
    <property type="entry name" value="Transferase(Phosphotransferase) domain 1"/>
    <property type="match status" value="1"/>
</dbReference>
<keyword evidence="2 3" id="KW-0067">ATP-binding</keyword>
<dbReference type="EMBL" id="JBJQND010000013">
    <property type="protein sequence ID" value="KAL3857316.1"/>
    <property type="molecule type" value="Genomic_DNA"/>
</dbReference>
<dbReference type="SUPFAM" id="SSF56112">
    <property type="entry name" value="Protein kinase-like (PK-like)"/>
    <property type="match status" value="1"/>
</dbReference>
<dbReference type="AlphaFoldDB" id="A0ABD3V6S7"/>
<feature type="region of interest" description="Disordered" evidence="4">
    <location>
        <begin position="169"/>
        <end position="216"/>
    </location>
</feature>
<evidence type="ECO:0000256" key="2">
    <source>
        <dbReference type="ARBA" id="ARBA00022840"/>
    </source>
</evidence>
<accession>A0ABD3V6S7</accession>
<feature type="domain" description="Protein kinase" evidence="5">
    <location>
        <begin position="259"/>
        <end position="548"/>
    </location>
</feature>
<dbReference type="InterPro" id="IPR000719">
    <property type="entry name" value="Prot_kinase_dom"/>
</dbReference>
<reference evidence="6 7" key="1">
    <citation type="submission" date="2024-11" db="EMBL/GenBank/DDBJ databases">
        <title>Chromosome-level genome assembly of the freshwater bivalve Anodonta woodiana.</title>
        <authorList>
            <person name="Chen X."/>
        </authorList>
    </citation>
    <scope>NUCLEOTIDE SEQUENCE [LARGE SCALE GENOMIC DNA]</scope>
    <source>
        <strain evidence="6">MN2024</strain>
        <tissue evidence="6">Gills</tissue>
    </source>
</reference>
<dbReference type="Pfam" id="PF00069">
    <property type="entry name" value="Pkinase"/>
    <property type="match status" value="1"/>
</dbReference>
<gene>
    <name evidence="6" type="ORF">ACJMK2_011995</name>
</gene>
<evidence type="ECO:0000256" key="1">
    <source>
        <dbReference type="ARBA" id="ARBA00022741"/>
    </source>
</evidence>
<dbReference type="InterPro" id="IPR011009">
    <property type="entry name" value="Kinase-like_dom_sf"/>
</dbReference>
<feature type="compositionally biased region" description="Basic and acidic residues" evidence="4">
    <location>
        <begin position="95"/>
        <end position="140"/>
    </location>
</feature>
<dbReference type="PANTHER" id="PTHR27001">
    <property type="entry name" value="OS01G0253100 PROTEIN"/>
    <property type="match status" value="1"/>
</dbReference>
<feature type="binding site" evidence="3">
    <location>
        <position position="290"/>
    </location>
    <ligand>
        <name>ATP</name>
        <dbReference type="ChEBI" id="CHEBI:30616"/>
    </ligand>
</feature>
<dbReference type="PROSITE" id="PS00107">
    <property type="entry name" value="PROTEIN_KINASE_ATP"/>
    <property type="match status" value="1"/>
</dbReference>
<evidence type="ECO:0000313" key="6">
    <source>
        <dbReference type="EMBL" id="KAL3857316.1"/>
    </source>
</evidence>
<keyword evidence="7" id="KW-1185">Reference proteome</keyword>
<comment type="caution">
    <text evidence="6">The sequence shown here is derived from an EMBL/GenBank/DDBJ whole genome shotgun (WGS) entry which is preliminary data.</text>
</comment>
<dbReference type="Gene3D" id="3.40.50.1460">
    <property type="match status" value="1"/>
</dbReference>
<evidence type="ECO:0000256" key="3">
    <source>
        <dbReference type="PROSITE-ProRule" id="PRU10141"/>
    </source>
</evidence>
<dbReference type="Proteomes" id="UP001634394">
    <property type="component" value="Unassembled WGS sequence"/>
</dbReference>
<dbReference type="PROSITE" id="PS50011">
    <property type="entry name" value="PROTEIN_KINASE_DOM"/>
    <property type="match status" value="1"/>
</dbReference>
<dbReference type="InterPro" id="IPR017441">
    <property type="entry name" value="Protein_kinase_ATP_BS"/>
</dbReference>
<dbReference type="GO" id="GO:0005524">
    <property type="term" value="F:ATP binding"/>
    <property type="evidence" value="ECO:0007669"/>
    <property type="project" value="UniProtKB-UniRule"/>
</dbReference>
<feature type="region of interest" description="Disordered" evidence="4">
    <location>
        <begin position="40"/>
        <end position="140"/>
    </location>
</feature>
<dbReference type="InterPro" id="IPR008266">
    <property type="entry name" value="Tyr_kinase_AS"/>
</dbReference>
<organism evidence="6 7">
    <name type="scientific">Sinanodonta woodiana</name>
    <name type="common">Chinese pond mussel</name>
    <name type="synonym">Anodonta woodiana</name>
    <dbReference type="NCBI Taxonomy" id="1069815"/>
    <lineage>
        <taxon>Eukaryota</taxon>
        <taxon>Metazoa</taxon>
        <taxon>Spiralia</taxon>
        <taxon>Lophotrochozoa</taxon>
        <taxon>Mollusca</taxon>
        <taxon>Bivalvia</taxon>
        <taxon>Autobranchia</taxon>
        <taxon>Heteroconchia</taxon>
        <taxon>Palaeoheterodonta</taxon>
        <taxon>Unionida</taxon>
        <taxon>Unionoidea</taxon>
        <taxon>Unionidae</taxon>
        <taxon>Unioninae</taxon>
        <taxon>Sinanodonta</taxon>
    </lineage>
</organism>
<feature type="compositionally biased region" description="Basic and acidic residues" evidence="4">
    <location>
        <begin position="40"/>
        <end position="71"/>
    </location>
</feature>
<protein>
    <recommendedName>
        <fullName evidence="5">Protein kinase domain-containing protein</fullName>
    </recommendedName>
</protein>
<feature type="compositionally biased region" description="Acidic residues" evidence="4">
    <location>
        <begin position="183"/>
        <end position="199"/>
    </location>
</feature>
<sequence>MTEQLVVDFRQVEFAPNLDHTQSGNDRDITDDLELTEHQPYHDMGSDAQRTQHENDRDMRSDVERTQHENNQDMGSDAQRTQHENNQDMGSDAQRTQHENDRDMRSDVERTQHENNQDMRSDAQRTQHENNQDMRSDVERTQHENNQVIRNDAQLTQHENNQYMRSDVEHTQHDNNQVMRDDVDSETVDNSDTSTDNDDNWQNGKNPNQPHGLFQDHPECNIQNDDGDIFATTKIQKGIIQNNPRYCQIIILSVEKMRRYIGEKIGEGSFGIVHKATITDGEKCMFAIKKIPITEEVFQISYDKEIDNGRILHPFINPIIARAESRPSNAEKGISYIMYPYMKNRDLRRNIDRVNRGRKLSSSESNSTIWIRCIYQIAQGMDFLHKPVSSVRRAIFHRDLTSSNILLDENFNVRIGDFGIAVEAGWNTSHATISAGTGGYCPPSLKHYKYNASSDTFTVGVVMLEILTGLKASLSEEPFNLYNKYNVKGGYNYLKDDLNMRAADNEAARWENNDRRDKLAKIALNTVRFDGRKRKEINLLKELEDMRLDARERYQKPTTLDRCVSCCVNPIVKLSTKGPDCVKNVGNNPCQYFCLHCITSHHFNPLVCPQHGSTRPPFGDYVYGVFVAGNNVDAQHHSVIHGRGHDNEEVAKVYIRDVKKVVQVLKATHPLVLGANEQNLRVVTPEQPGAKENMEPNVKKAFKDLSDSIKQEIEEKSLDPKRRRLPNSLFIFYFSGHCSKDKGLQLGNTEETLNASTPWMQEMLHTELGVEQIVIILDCCHADSQTFIHTHVLDTSSNSEYGRQKATIVQISSCTEEETSNGGLKGSYFTDLFCRGLLGLDSTKDDKIKFCEECVPPRTNPSGIDSTLPCGKYHNQCLSDNGVTVYALKDFIRGHLKRKNVTMTPVQSAQREKEVFLAYYNPYKRHISIHIKDSSSSEGFSLCYDPGSMNQLRQDILIYIVESNSHSELSLLYKYMGSDCSHLIAIHQRYGTDRNRELCNLDDIYKSRFCGRELEAQVRDNINGLSNGPVKLSKISKTTVKRPEAEFNEKYLKINQKCIEIAVKSITIAENQLKEKLQSSNYTEDVKTLFKELLTIIRLLRTVHEGLLANKQDNVFMFHLYNEFSVLRIQ</sequence>
<evidence type="ECO:0000259" key="5">
    <source>
        <dbReference type="PROSITE" id="PS50011"/>
    </source>
</evidence>
<evidence type="ECO:0000313" key="7">
    <source>
        <dbReference type="Proteomes" id="UP001634394"/>
    </source>
</evidence>
<dbReference type="PROSITE" id="PS00109">
    <property type="entry name" value="PROTEIN_KINASE_TYR"/>
    <property type="match status" value="1"/>
</dbReference>
<keyword evidence="1 3" id="KW-0547">Nucleotide-binding</keyword>
<proteinExistence type="predicted"/>